<dbReference type="Proteomes" id="UP000298471">
    <property type="component" value="Unassembled WGS sequence"/>
</dbReference>
<name>A0A4Z0QJ59_9BACT</name>
<evidence type="ECO:0000256" key="1">
    <source>
        <dbReference type="SAM" id="Phobius"/>
    </source>
</evidence>
<evidence type="ECO:0000313" key="3">
    <source>
        <dbReference type="Proteomes" id="UP000298471"/>
    </source>
</evidence>
<dbReference type="EMBL" id="SRMB01000001">
    <property type="protein sequence ID" value="TGE28722.1"/>
    <property type="molecule type" value="Genomic_DNA"/>
</dbReference>
<feature type="transmembrane region" description="Helical" evidence="1">
    <location>
        <begin position="109"/>
        <end position="132"/>
    </location>
</feature>
<proteinExistence type="predicted"/>
<feature type="transmembrane region" description="Helical" evidence="1">
    <location>
        <begin position="222"/>
        <end position="242"/>
    </location>
</feature>
<gene>
    <name evidence="2" type="ORF">E5K02_04455</name>
</gene>
<accession>A0A4Z0QJ59</accession>
<evidence type="ECO:0000313" key="2">
    <source>
        <dbReference type="EMBL" id="TGE28722.1"/>
    </source>
</evidence>
<sequence length="279" mass="30559">MSAPAPVVSSGTSSKTAITALNSTIIYVLAYMLAQGSYQLATVAMARRLSIPGVWRLSSIQFRITDPEWWRSAVLAVYGIGPTVCALLAVGAGLWFWHRARQRKGLFKLFLLWLTLHSANLVLGALVADTFLENWAWYIPSWLFLAGNIPNVILAVVAGLLQLVLGYFAAIGFLQSHDSITLMQYHNRRQLILVGILVPWVVGSLLLAALKWPELSRNEALHFLVMGLLLGPMAVKSAQELFEFTIPEPKRTQLALGLLVLAGLVGLGWRLVLGAGVTF</sequence>
<dbReference type="AlphaFoldDB" id="A0A4Z0QJ59"/>
<keyword evidence="1" id="KW-0812">Transmembrane</keyword>
<feature type="transmembrane region" description="Helical" evidence="1">
    <location>
        <begin position="254"/>
        <end position="273"/>
    </location>
</feature>
<keyword evidence="1" id="KW-1133">Transmembrane helix</keyword>
<feature type="transmembrane region" description="Helical" evidence="1">
    <location>
        <begin position="152"/>
        <end position="170"/>
    </location>
</feature>
<keyword evidence="1" id="KW-0472">Membrane</keyword>
<dbReference type="OrthoDB" id="877309at2"/>
<feature type="transmembrane region" description="Helical" evidence="1">
    <location>
        <begin position="75"/>
        <end position="97"/>
    </location>
</feature>
<comment type="caution">
    <text evidence="2">The sequence shown here is derived from an EMBL/GenBank/DDBJ whole genome shotgun (WGS) entry which is preliminary data.</text>
</comment>
<keyword evidence="3" id="KW-1185">Reference proteome</keyword>
<feature type="transmembrane region" description="Helical" evidence="1">
    <location>
        <begin position="191"/>
        <end position="210"/>
    </location>
</feature>
<dbReference type="RefSeq" id="WP_135392462.1">
    <property type="nucleotide sequence ID" value="NZ_SRMB01000001.1"/>
</dbReference>
<reference evidence="2 3" key="1">
    <citation type="submission" date="2019-04" db="EMBL/GenBank/DDBJ databases">
        <authorList>
            <person name="Feng G."/>
            <person name="Zhang J."/>
            <person name="Zhu H."/>
        </authorList>
    </citation>
    <scope>NUCLEOTIDE SEQUENCE [LARGE SCALE GENOMIC DNA]</scope>
    <source>
        <strain evidence="2 3">9PBR-1</strain>
    </source>
</reference>
<protein>
    <submittedName>
        <fullName evidence="2">Uncharacterized protein</fullName>
    </submittedName>
</protein>
<organism evidence="2 3">
    <name type="scientific">Hymenobacter metallicola</name>
    <dbReference type="NCBI Taxonomy" id="2563114"/>
    <lineage>
        <taxon>Bacteria</taxon>
        <taxon>Pseudomonadati</taxon>
        <taxon>Bacteroidota</taxon>
        <taxon>Cytophagia</taxon>
        <taxon>Cytophagales</taxon>
        <taxon>Hymenobacteraceae</taxon>
        <taxon>Hymenobacter</taxon>
    </lineage>
</organism>